<dbReference type="InterPro" id="IPR011009">
    <property type="entry name" value="Kinase-like_dom_sf"/>
</dbReference>
<keyword evidence="6 7" id="KW-0067">ATP-binding</keyword>
<keyword evidence="2 10" id="KW-0723">Serine/threonine-protein kinase</keyword>
<dbReference type="PANTHER" id="PTHR43289">
    <property type="entry name" value="MITOGEN-ACTIVATED PROTEIN KINASE KINASE KINASE 20-RELATED"/>
    <property type="match status" value="1"/>
</dbReference>
<evidence type="ECO:0000256" key="4">
    <source>
        <dbReference type="ARBA" id="ARBA00022741"/>
    </source>
</evidence>
<dbReference type="AlphaFoldDB" id="A0A5P2ARR0"/>
<dbReference type="PROSITE" id="PS50011">
    <property type="entry name" value="PROTEIN_KINASE_DOM"/>
    <property type="match status" value="1"/>
</dbReference>
<evidence type="ECO:0000313" key="10">
    <source>
        <dbReference type="EMBL" id="QES20300.1"/>
    </source>
</evidence>
<feature type="region of interest" description="Disordered" evidence="8">
    <location>
        <begin position="316"/>
        <end position="384"/>
    </location>
</feature>
<keyword evidence="4 7" id="KW-0547">Nucleotide-binding</keyword>
<evidence type="ECO:0000256" key="7">
    <source>
        <dbReference type="PROSITE-ProRule" id="PRU10141"/>
    </source>
</evidence>
<reference evidence="10 11" key="1">
    <citation type="submission" date="2018-05" db="EMBL/GenBank/DDBJ databases">
        <title>Streptomyces venezuelae.</title>
        <authorList>
            <person name="Kim W."/>
            <person name="Lee N."/>
            <person name="Cho B.-K."/>
        </authorList>
    </citation>
    <scope>NUCLEOTIDE SEQUENCE [LARGE SCALE GENOMIC DNA]</scope>
    <source>
        <strain evidence="10 11">ATCC 15068</strain>
    </source>
</reference>
<feature type="binding site" evidence="7">
    <location>
        <position position="46"/>
    </location>
    <ligand>
        <name>ATP</name>
        <dbReference type="ChEBI" id="CHEBI:30616"/>
    </ligand>
</feature>
<dbReference type="InterPro" id="IPR008271">
    <property type="entry name" value="Ser/Thr_kinase_AS"/>
</dbReference>
<dbReference type="InterPro" id="IPR017441">
    <property type="entry name" value="Protein_kinase_ATP_BS"/>
</dbReference>
<dbReference type="SMART" id="SM00220">
    <property type="entry name" value="S_TKc"/>
    <property type="match status" value="1"/>
</dbReference>
<sequence length="585" mass="63291">MEHSQSTGAGLLLAGRYRLGECIGRGGMGKVWRAHDEVLHRVVAVKELTAGRFVAEADRLVLHARTQKEARAAARITHPGVVTVHDVLEHDSRPWIVMQYVDGPSLADAAKESGAIEPREAARVGLHVLGALRAAHAAGVLHRDVKPGNVLLARDGRVLITDFGIAAIEGDSTITRTGEIVGSIDYLAPERVRGGDPGPASDLWSLGATLYTAVEGTSPFRRTSPISTMQAVVTEEPPYPEKAGPLAPVIVALLRKEPEHRPRADEAERMLLDAMEGRTPQTAQAYVPTQRVAREDLDPAAGVLGPGLDLVELSEEEDGGAGTRDATGPTDGSRASGRVRTAEWPHPPQGSGSGSGPHRPAASPPTVVPAASTPAPSSSSPGRGRWRTVVLAALVAGLVAGGAVFAAMNDKTGDPHADRGRITATAPSTQAKEAVVPEGWHRVDDPAGFSLLVPDGWKRQKEGDQIDYTPDNGNHRIRISIDKKPDFENPYMHALDLERVLAKRMNYKRIKLGQVTYRDQVRSCQWEFSWTERKDFPGPRRAIDLMYYEDDGTEYAVYMSSPASSWETTREQFDIVLQHWRPPGA</sequence>
<gene>
    <name evidence="10" type="ORF">DEJ46_15250</name>
</gene>
<dbReference type="CDD" id="cd14014">
    <property type="entry name" value="STKc_PknB_like"/>
    <property type="match status" value="1"/>
</dbReference>
<dbReference type="EC" id="2.7.11.1" evidence="1"/>
<dbReference type="PANTHER" id="PTHR43289:SF6">
    <property type="entry name" value="SERINE_THREONINE-PROTEIN KINASE NEKL-3"/>
    <property type="match status" value="1"/>
</dbReference>
<evidence type="ECO:0000256" key="2">
    <source>
        <dbReference type="ARBA" id="ARBA00022527"/>
    </source>
</evidence>
<evidence type="ECO:0000256" key="3">
    <source>
        <dbReference type="ARBA" id="ARBA00022679"/>
    </source>
</evidence>
<evidence type="ECO:0000256" key="8">
    <source>
        <dbReference type="SAM" id="MobiDB-lite"/>
    </source>
</evidence>
<dbReference type="Gene3D" id="3.30.200.20">
    <property type="entry name" value="Phosphorylase Kinase, domain 1"/>
    <property type="match status" value="1"/>
</dbReference>
<evidence type="ECO:0000259" key="9">
    <source>
        <dbReference type="PROSITE" id="PS50011"/>
    </source>
</evidence>
<evidence type="ECO:0000313" key="11">
    <source>
        <dbReference type="Proteomes" id="UP000324106"/>
    </source>
</evidence>
<dbReference type="InterPro" id="IPR000719">
    <property type="entry name" value="Prot_kinase_dom"/>
</dbReference>
<proteinExistence type="predicted"/>
<feature type="domain" description="Protein kinase" evidence="9">
    <location>
        <begin position="17"/>
        <end position="272"/>
    </location>
</feature>
<protein>
    <recommendedName>
        <fullName evidence="1">non-specific serine/threonine protein kinase</fullName>
        <ecNumber evidence="1">2.7.11.1</ecNumber>
    </recommendedName>
</protein>
<feature type="compositionally biased region" description="Low complexity" evidence="8">
    <location>
        <begin position="368"/>
        <end position="381"/>
    </location>
</feature>
<keyword evidence="3" id="KW-0808">Transferase</keyword>
<dbReference type="PROSITE" id="PS00107">
    <property type="entry name" value="PROTEIN_KINASE_ATP"/>
    <property type="match status" value="1"/>
</dbReference>
<dbReference type="Pfam" id="PF00069">
    <property type="entry name" value="Pkinase"/>
    <property type="match status" value="1"/>
</dbReference>
<dbReference type="GO" id="GO:0005524">
    <property type="term" value="F:ATP binding"/>
    <property type="evidence" value="ECO:0007669"/>
    <property type="project" value="UniProtKB-UniRule"/>
</dbReference>
<dbReference type="SUPFAM" id="SSF56112">
    <property type="entry name" value="Protein kinase-like (PK-like)"/>
    <property type="match status" value="1"/>
</dbReference>
<dbReference type="OrthoDB" id="9762169at2"/>
<evidence type="ECO:0000256" key="5">
    <source>
        <dbReference type="ARBA" id="ARBA00022777"/>
    </source>
</evidence>
<dbReference type="GO" id="GO:0004674">
    <property type="term" value="F:protein serine/threonine kinase activity"/>
    <property type="evidence" value="ECO:0007669"/>
    <property type="project" value="UniProtKB-KW"/>
</dbReference>
<evidence type="ECO:0000256" key="6">
    <source>
        <dbReference type="ARBA" id="ARBA00022840"/>
    </source>
</evidence>
<dbReference type="PROSITE" id="PS00108">
    <property type="entry name" value="PROTEIN_KINASE_ST"/>
    <property type="match status" value="1"/>
</dbReference>
<name>A0A5P2ARR0_STRVZ</name>
<keyword evidence="5 10" id="KW-0418">Kinase</keyword>
<dbReference type="Gene3D" id="1.10.510.10">
    <property type="entry name" value="Transferase(Phosphotransferase) domain 1"/>
    <property type="match status" value="1"/>
</dbReference>
<dbReference type="RefSeq" id="WP_150266919.1">
    <property type="nucleotide sequence ID" value="NZ_CP029194.1"/>
</dbReference>
<dbReference type="EMBL" id="CP029194">
    <property type="protein sequence ID" value="QES20300.1"/>
    <property type="molecule type" value="Genomic_DNA"/>
</dbReference>
<organism evidence="10 11">
    <name type="scientific">Streptomyces venezuelae</name>
    <dbReference type="NCBI Taxonomy" id="54571"/>
    <lineage>
        <taxon>Bacteria</taxon>
        <taxon>Bacillati</taxon>
        <taxon>Actinomycetota</taxon>
        <taxon>Actinomycetes</taxon>
        <taxon>Kitasatosporales</taxon>
        <taxon>Streptomycetaceae</taxon>
        <taxon>Streptomyces</taxon>
    </lineage>
</organism>
<accession>A0A5P2ARR0</accession>
<dbReference type="Proteomes" id="UP000324106">
    <property type="component" value="Chromosome"/>
</dbReference>
<evidence type="ECO:0000256" key="1">
    <source>
        <dbReference type="ARBA" id="ARBA00012513"/>
    </source>
</evidence>